<evidence type="ECO:0000259" key="2">
    <source>
        <dbReference type="PROSITE" id="PS00028"/>
    </source>
</evidence>
<feature type="region of interest" description="Disordered" evidence="1">
    <location>
        <begin position="1093"/>
        <end position="1113"/>
    </location>
</feature>
<feature type="compositionally biased region" description="Polar residues" evidence="1">
    <location>
        <begin position="1093"/>
        <end position="1102"/>
    </location>
</feature>
<dbReference type="PROSITE" id="PS00028">
    <property type="entry name" value="ZINC_FINGER_C2H2_1"/>
    <property type="match status" value="1"/>
</dbReference>
<dbReference type="HOGENOM" id="CLU_281471_0_0_1"/>
<accession>E9GP56</accession>
<dbReference type="Proteomes" id="UP000000305">
    <property type="component" value="Unassembled WGS sequence"/>
</dbReference>
<keyword evidence="4" id="KW-1185">Reference proteome</keyword>
<reference evidence="3 4" key="1">
    <citation type="journal article" date="2011" name="Science">
        <title>The ecoresponsive genome of Daphnia pulex.</title>
        <authorList>
            <person name="Colbourne J.K."/>
            <person name="Pfrender M.E."/>
            <person name="Gilbert D."/>
            <person name="Thomas W.K."/>
            <person name="Tucker A."/>
            <person name="Oakley T.H."/>
            <person name="Tokishita S."/>
            <person name="Aerts A."/>
            <person name="Arnold G.J."/>
            <person name="Basu M.K."/>
            <person name="Bauer D.J."/>
            <person name="Caceres C.E."/>
            <person name="Carmel L."/>
            <person name="Casola C."/>
            <person name="Choi J.H."/>
            <person name="Detter J.C."/>
            <person name="Dong Q."/>
            <person name="Dusheyko S."/>
            <person name="Eads B.D."/>
            <person name="Frohlich T."/>
            <person name="Geiler-Samerotte K.A."/>
            <person name="Gerlach D."/>
            <person name="Hatcher P."/>
            <person name="Jogdeo S."/>
            <person name="Krijgsveld J."/>
            <person name="Kriventseva E.V."/>
            <person name="Kultz D."/>
            <person name="Laforsch C."/>
            <person name="Lindquist E."/>
            <person name="Lopez J."/>
            <person name="Manak J.R."/>
            <person name="Muller J."/>
            <person name="Pangilinan J."/>
            <person name="Patwardhan R.P."/>
            <person name="Pitluck S."/>
            <person name="Pritham E.J."/>
            <person name="Rechtsteiner A."/>
            <person name="Rho M."/>
            <person name="Rogozin I.B."/>
            <person name="Sakarya O."/>
            <person name="Salamov A."/>
            <person name="Schaack S."/>
            <person name="Shapiro H."/>
            <person name="Shiga Y."/>
            <person name="Skalitzky C."/>
            <person name="Smith Z."/>
            <person name="Souvorov A."/>
            <person name="Sung W."/>
            <person name="Tang Z."/>
            <person name="Tsuchiya D."/>
            <person name="Tu H."/>
            <person name="Vos H."/>
            <person name="Wang M."/>
            <person name="Wolf Y.I."/>
            <person name="Yamagata H."/>
            <person name="Yamada T."/>
            <person name="Ye Y."/>
            <person name="Shaw J.R."/>
            <person name="Andrews J."/>
            <person name="Crease T.J."/>
            <person name="Tang H."/>
            <person name="Lucas S.M."/>
            <person name="Robertson H.M."/>
            <person name="Bork P."/>
            <person name="Koonin E.V."/>
            <person name="Zdobnov E.M."/>
            <person name="Grigoriev I.V."/>
            <person name="Lynch M."/>
            <person name="Boore J.L."/>
        </authorList>
    </citation>
    <scope>NUCLEOTIDE SEQUENCE [LARGE SCALE GENOMIC DNA]</scope>
</reference>
<feature type="compositionally biased region" description="Low complexity" evidence="1">
    <location>
        <begin position="339"/>
        <end position="352"/>
    </location>
</feature>
<feature type="compositionally biased region" description="Basic residues" evidence="1">
    <location>
        <begin position="320"/>
        <end position="338"/>
    </location>
</feature>
<dbReference type="KEGG" id="dpx:DAPPUDRAFT_305135"/>
<evidence type="ECO:0000256" key="1">
    <source>
        <dbReference type="SAM" id="MobiDB-lite"/>
    </source>
</evidence>
<dbReference type="OrthoDB" id="6362516at2759"/>
<feature type="region of interest" description="Disordered" evidence="1">
    <location>
        <begin position="819"/>
        <end position="839"/>
    </location>
</feature>
<dbReference type="AlphaFoldDB" id="E9GP56"/>
<dbReference type="eggNOG" id="ENOG502QW6J">
    <property type="taxonomic scope" value="Eukaryota"/>
</dbReference>
<protein>
    <recommendedName>
        <fullName evidence="2">C2H2-type domain-containing protein</fullName>
    </recommendedName>
</protein>
<dbReference type="FunCoup" id="E9GP56">
    <property type="interactions" value="120"/>
</dbReference>
<organism evidence="3 4">
    <name type="scientific">Daphnia pulex</name>
    <name type="common">Water flea</name>
    <dbReference type="NCBI Taxonomy" id="6669"/>
    <lineage>
        <taxon>Eukaryota</taxon>
        <taxon>Metazoa</taxon>
        <taxon>Ecdysozoa</taxon>
        <taxon>Arthropoda</taxon>
        <taxon>Crustacea</taxon>
        <taxon>Branchiopoda</taxon>
        <taxon>Diplostraca</taxon>
        <taxon>Cladocera</taxon>
        <taxon>Anomopoda</taxon>
        <taxon>Daphniidae</taxon>
        <taxon>Daphnia</taxon>
    </lineage>
</organism>
<feature type="compositionally biased region" description="Basic residues" evidence="1">
    <location>
        <begin position="353"/>
        <end position="365"/>
    </location>
</feature>
<sequence length="1113" mass="125055">MVQSTPSSLSKAIMDSKDCDGPIIRQPKIFLETGDEDETPPGCEDLLFPSELQPLIASSLETYYDSPLIGLEYVVEVHPDASDDVTCPVNAFYICVLCEKRCDIVENILKHMESSAHRISYLASISVKLNSVPQVNHMAAIIGILFPLNYFRESPYLVYYDITSPFTDFEVVTQANNVKPGGYAVSQLDGMLANSSERMNSDTSDPLKKGSGTKLGQETAVIFLSDDDSLSDSDCEKVAENIVFTPTSQTLSERVSGETASSKIAQNMVWPLNPLSRSICLNNEEDVTAEKPSCQPADSDDDIVVEKEIFGKKVAQKFSSPRRTKSRSKLRSRSRSPKRSGISSRGRSTSYRSRSRSPKRFRPRSSSRDRNAVSKSRTPSRSPKRSRPRSSSRDRNAVSKFRNPSRSPKQLRSKFNSNKQQQPLKHQERHPSSTNSVRNAIGYEILVTQRKGKGRLASPVRAKQHDNTRVKKRSRLWKLDQELDSYKEKLRRKHKIYKERPEEHPLYAEEWKAFWKKRSTELVEEGKSAITYDFKPDWFAFWFSRMKKLDKELIKKKKLELEKKYGLVDDEDFQDNCATEKEYESESVQNRKPVQFGWQNLWKKPVTLDPAGNFAKVGHQTKNLPQAEDAPLPTEIPTADVYSPNAFSFEELRVAQNPKLICRVVGNTSRIPEDVPLPSGPNFLEVLRMLVALEDSLGSLGPSIMGLLTRALSSERREVGSSSKLLKEDPTCVDLLDTSKEKLKGLISAGFLDGVKGTAASRTIENVTRLLKQPSVTSHSSTSSDGPLGFNMASLISNLQAVGLLHPLQSTTILPSAIGSPSVSDLKDKDSTPSASNSYESHFEKDQLFNGEELKTLILNFRTLTAPQKRDLVKYLRRLEEKLPEGDAVNLSQKMSSSFSPSSPLSKKHRKYQSCKVTNPTAPAPPSSIRYPTIQEMTGLSCVDLKNLGIPLDELDSPNTIIPVDSRFCRGDDGISHPAVDNPYRFNNANRESNLGNPHVHRSIEKQPTDLDDIYLIETTSSRQHSFVPSQPNNESFYYHQLDPRRNQLLKKIDRTSPSDSLDSLQTSQDPVIIPISPNYQEKYLQELSSDPWQFNKSSKASSPLKGKGIRYW</sequence>
<feature type="domain" description="C2H2-type" evidence="2">
    <location>
        <begin position="95"/>
        <end position="117"/>
    </location>
</feature>
<feature type="region of interest" description="Disordered" evidence="1">
    <location>
        <begin position="452"/>
        <end position="471"/>
    </location>
</feature>
<dbReference type="InParanoid" id="E9GP56"/>
<evidence type="ECO:0000313" key="4">
    <source>
        <dbReference type="Proteomes" id="UP000000305"/>
    </source>
</evidence>
<feature type="region of interest" description="Disordered" evidence="1">
    <location>
        <begin position="315"/>
        <end position="438"/>
    </location>
</feature>
<gene>
    <name evidence="3" type="ORF">DAPPUDRAFT_305135</name>
</gene>
<dbReference type="EMBL" id="GL732556">
    <property type="protein sequence ID" value="EFX78737.1"/>
    <property type="molecule type" value="Genomic_DNA"/>
</dbReference>
<name>E9GP56_DAPPU</name>
<feature type="compositionally biased region" description="Polar residues" evidence="1">
    <location>
        <begin position="402"/>
        <end position="424"/>
    </location>
</feature>
<dbReference type="InterPro" id="IPR013087">
    <property type="entry name" value="Znf_C2H2_type"/>
</dbReference>
<proteinExistence type="predicted"/>
<evidence type="ECO:0000313" key="3">
    <source>
        <dbReference type="EMBL" id="EFX78737.1"/>
    </source>
</evidence>